<dbReference type="GeneID" id="89922503"/>
<name>A0AAV9PK14_9PEZI</name>
<keyword evidence="3" id="KW-1185">Reference proteome</keyword>
<dbReference type="Proteomes" id="UP001337655">
    <property type="component" value="Unassembled WGS sequence"/>
</dbReference>
<gene>
    <name evidence="2" type="ORF">LTR77_001155</name>
</gene>
<evidence type="ECO:0000256" key="1">
    <source>
        <dbReference type="SAM" id="SignalP"/>
    </source>
</evidence>
<reference evidence="2 3" key="1">
    <citation type="submission" date="2023-08" db="EMBL/GenBank/DDBJ databases">
        <title>Black Yeasts Isolated from many extreme environments.</title>
        <authorList>
            <person name="Coleine C."/>
            <person name="Stajich J.E."/>
            <person name="Selbmann L."/>
        </authorList>
    </citation>
    <scope>NUCLEOTIDE SEQUENCE [LARGE SCALE GENOMIC DNA]</scope>
    <source>
        <strain evidence="2 3">CCFEE 5935</strain>
    </source>
</reference>
<dbReference type="InterPro" id="IPR024079">
    <property type="entry name" value="MetalloPept_cat_dom_sf"/>
</dbReference>
<sequence length="356" mass="38453">MRLIAPFFIATSLVGRIAHAQIGGGIAILTEELVVDTLERFFPDRDDIPTTGFGGCDASQVIFITQTVREVQTAARAAIDAIRRPVGEMPQVDNLYSALWALSDGNGGRDYVDAGLLVARYQSLLDLEPLVDPTRRNVIFHCDDKLFETLRLNGIDNSLQDHSSAGGCSSQAGGLAFTQIANSFFRQNGAPHLTGAHVVLCDPFFDQPSLDAVNRAFTCETAFTHGSVKGVENSAFGTLMHELAHALIGVPGRDLANGISSEVYGIRNALGYGQETLANAIFGDPSNIADNYHIFATLVLSRNIKFDWSNQGIAIRPVSEDLDENEAVKQKIKAINECVDEPDNNDAGLTRIPVPP</sequence>
<dbReference type="GO" id="GO:0008237">
    <property type="term" value="F:metallopeptidase activity"/>
    <property type="evidence" value="ECO:0007669"/>
    <property type="project" value="InterPro"/>
</dbReference>
<dbReference type="AlphaFoldDB" id="A0AAV9PK14"/>
<evidence type="ECO:0000313" key="3">
    <source>
        <dbReference type="Proteomes" id="UP001337655"/>
    </source>
</evidence>
<comment type="caution">
    <text evidence="2">The sequence shown here is derived from an EMBL/GenBank/DDBJ whole genome shotgun (WGS) entry which is preliminary data.</text>
</comment>
<evidence type="ECO:0000313" key="2">
    <source>
        <dbReference type="EMBL" id="KAK5174075.1"/>
    </source>
</evidence>
<evidence type="ECO:0008006" key="4">
    <source>
        <dbReference type="Google" id="ProtNLM"/>
    </source>
</evidence>
<keyword evidence="1" id="KW-0732">Signal</keyword>
<dbReference type="EMBL" id="JAVRRT010000002">
    <property type="protein sequence ID" value="KAK5174075.1"/>
    <property type="molecule type" value="Genomic_DNA"/>
</dbReference>
<organism evidence="2 3">
    <name type="scientific">Saxophila tyrrhenica</name>
    <dbReference type="NCBI Taxonomy" id="1690608"/>
    <lineage>
        <taxon>Eukaryota</taxon>
        <taxon>Fungi</taxon>
        <taxon>Dikarya</taxon>
        <taxon>Ascomycota</taxon>
        <taxon>Pezizomycotina</taxon>
        <taxon>Dothideomycetes</taxon>
        <taxon>Dothideomycetidae</taxon>
        <taxon>Mycosphaerellales</taxon>
        <taxon>Extremaceae</taxon>
        <taxon>Saxophila</taxon>
    </lineage>
</organism>
<proteinExistence type="predicted"/>
<accession>A0AAV9PK14</accession>
<feature type="chain" id="PRO_5043911609" description="Lysine-specific metallo-endopeptidase domain-containing protein" evidence="1">
    <location>
        <begin position="21"/>
        <end position="356"/>
    </location>
</feature>
<feature type="signal peptide" evidence="1">
    <location>
        <begin position="1"/>
        <end position="20"/>
    </location>
</feature>
<dbReference type="RefSeq" id="XP_064662744.1">
    <property type="nucleotide sequence ID" value="XM_064798417.1"/>
</dbReference>
<dbReference type="Gene3D" id="3.40.390.10">
    <property type="entry name" value="Collagenase (Catalytic Domain)"/>
    <property type="match status" value="1"/>
</dbReference>
<protein>
    <recommendedName>
        <fullName evidence="4">Lysine-specific metallo-endopeptidase domain-containing protein</fullName>
    </recommendedName>
</protein>